<dbReference type="EMBL" id="FNWO01000005">
    <property type="protein sequence ID" value="SEH33411.1"/>
    <property type="molecule type" value="Genomic_DNA"/>
</dbReference>
<proteinExistence type="predicted"/>
<keyword evidence="1" id="KW-0732">Signal</keyword>
<name>A0A1H6HC99_MAGFU</name>
<evidence type="ECO:0000256" key="1">
    <source>
        <dbReference type="SAM" id="SignalP"/>
    </source>
</evidence>
<evidence type="ECO:0000313" key="3">
    <source>
        <dbReference type="Proteomes" id="UP000182983"/>
    </source>
</evidence>
<dbReference type="RefSeq" id="WP_211656738.1">
    <property type="nucleotide sequence ID" value="NZ_FNWO01000005.1"/>
</dbReference>
<organism evidence="2 3">
    <name type="scientific">Magnetospirillum fulvum</name>
    <name type="common">Rhodospirillum fulvum</name>
    <dbReference type="NCBI Taxonomy" id="1082"/>
    <lineage>
        <taxon>Bacteria</taxon>
        <taxon>Pseudomonadati</taxon>
        <taxon>Pseudomonadota</taxon>
        <taxon>Alphaproteobacteria</taxon>
        <taxon>Rhodospirillales</taxon>
        <taxon>Rhodospirillaceae</taxon>
        <taxon>Magnetospirillum</taxon>
    </lineage>
</organism>
<sequence length="273" mass="29844">MMRKSRITAVIAFALPAALGACSSVHYASETRPVNLVPPAELRSVAPAGAYQNDLTALVGSIAVYNRAERSLQVLEPVANPYDPRTRPVVETVNQVLYTSLVDPAIQTDIPLIVNALHDAAGETLDVTVTDEAHAMVPGYSVNIVNRLGSRYHPTNENEDIVYVAEAWQRRFSAALLTGTKHSLWSANTGVDVYNNITYTRTQGFKDGRYLAVSVVPFTRGAHGEASLAAEPLPVAMVTTIKPQIADPYAYTWRDHGYWARGYGANWDYAPKK</sequence>
<keyword evidence="3" id="KW-1185">Reference proteome</keyword>
<protein>
    <recommendedName>
        <fullName evidence="4">Lipoprotein</fullName>
    </recommendedName>
</protein>
<dbReference type="PROSITE" id="PS51257">
    <property type="entry name" value="PROKAR_LIPOPROTEIN"/>
    <property type="match status" value="1"/>
</dbReference>
<dbReference type="AlphaFoldDB" id="A0A1H6HC99"/>
<dbReference type="Proteomes" id="UP000182983">
    <property type="component" value="Unassembled WGS sequence"/>
</dbReference>
<feature type="signal peptide" evidence="1">
    <location>
        <begin position="1"/>
        <end position="28"/>
    </location>
</feature>
<reference evidence="3" key="1">
    <citation type="submission" date="2016-10" db="EMBL/GenBank/DDBJ databases">
        <authorList>
            <person name="Varghese N."/>
            <person name="Submissions S."/>
        </authorList>
    </citation>
    <scope>NUCLEOTIDE SEQUENCE [LARGE SCALE GENOMIC DNA]</scope>
    <source>
        <strain evidence="3">DSM 13234</strain>
    </source>
</reference>
<accession>A0A1H6HC99</accession>
<evidence type="ECO:0008006" key="4">
    <source>
        <dbReference type="Google" id="ProtNLM"/>
    </source>
</evidence>
<gene>
    <name evidence="2" type="ORF">SAMN04244559_01371</name>
</gene>
<feature type="chain" id="PRO_5010370996" description="Lipoprotein" evidence="1">
    <location>
        <begin position="29"/>
        <end position="273"/>
    </location>
</feature>
<evidence type="ECO:0000313" key="2">
    <source>
        <dbReference type="EMBL" id="SEH33411.1"/>
    </source>
</evidence>